<comment type="catalytic activity">
    <reaction evidence="1">
        <text>3',5'-cyclic CMP + H2O = CMP + H(+)</text>
        <dbReference type="Rhea" id="RHEA:72675"/>
        <dbReference type="ChEBI" id="CHEBI:15377"/>
        <dbReference type="ChEBI" id="CHEBI:15378"/>
        <dbReference type="ChEBI" id="CHEBI:58003"/>
        <dbReference type="ChEBI" id="CHEBI:60377"/>
    </reaction>
    <physiologicalReaction direction="left-to-right" evidence="1">
        <dbReference type="Rhea" id="RHEA:72676"/>
    </physiologicalReaction>
</comment>
<evidence type="ECO:0000256" key="2">
    <source>
        <dbReference type="ARBA" id="ARBA00034301"/>
    </source>
</evidence>
<feature type="signal peptide" evidence="5">
    <location>
        <begin position="1"/>
        <end position="24"/>
    </location>
</feature>
<evidence type="ECO:0000256" key="5">
    <source>
        <dbReference type="SAM" id="SignalP"/>
    </source>
</evidence>
<dbReference type="SMART" id="SM00849">
    <property type="entry name" value="Lactamase_B"/>
    <property type="match status" value="1"/>
</dbReference>
<keyword evidence="5" id="KW-0732">Signal</keyword>
<dbReference type="InterPro" id="IPR001279">
    <property type="entry name" value="Metallo-B-lactamas"/>
</dbReference>
<dbReference type="SUPFAM" id="SSF56281">
    <property type="entry name" value="Metallo-hydrolase/oxidoreductase"/>
    <property type="match status" value="1"/>
</dbReference>
<evidence type="ECO:0000256" key="1">
    <source>
        <dbReference type="ARBA" id="ARBA00034221"/>
    </source>
</evidence>
<protein>
    <submittedName>
        <fullName evidence="7">Competence protein</fullName>
    </submittedName>
</protein>
<comment type="function">
    <text evidence="2">Counteracts the endogenous Pycsar antiviral defense system. Phosphodiesterase that enables metal-dependent hydrolysis of host cyclic nucleotide Pycsar defense signals such as cCMP and cUMP.</text>
</comment>
<dbReference type="NCBIfam" id="NF033223">
    <property type="entry name" value="YHYH_alt"/>
    <property type="match status" value="1"/>
</dbReference>
<dbReference type="PANTHER" id="PTHR30619">
    <property type="entry name" value="DNA INTERNALIZATION/COMPETENCE PROTEIN COMEC/REC2"/>
    <property type="match status" value="1"/>
</dbReference>
<evidence type="ECO:0000313" key="8">
    <source>
        <dbReference type="Proteomes" id="UP000186058"/>
    </source>
</evidence>
<proteinExistence type="predicted"/>
<dbReference type="Proteomes" id="UP000186058">
    <property type="component" value="Unassembled WGS sequence"/>
</dbReference>
<dbReference type="CDD" id="cd07731">
    <property type="entry name" value="ComA-like_MBL-fold"/>
    <property type="match status" value="1"/>
</dbReference>
<dbReference type="Gene3D" id="3.60.15.10">
    <property type="entry name" value="Ribonuclease Z/Hydroxyacylglutathione hydrolase-like"/>
    <property type="match status" value="1"/>
</dbReference>
<gene>
    <name evidence="7" type="ORF">A3844_11640</name>
</gene>
<dbReference type="PANTHER" id="PTHR30619:SF7">
    <property type="entry name" value="BETA-LACTAMASE DOMAIN PROTEIN"/>
    <property type="match status" value="1"/>
</dbReference>
<dbReference type="InterPro" id="IPR036866">
    <property type="entry name" value="RibonucZ/Hydroxyglut_hydro"/>
</dbReference>
<feature type="domain" description="Metallo-beta-lactamase" evidence="6">
    <location>
        <begin position="113"/>
        <end position="307"/>
    </location>
</feature>
<keyword evidence="8" id="KW-1185">Reference proteome</keyword>
<dbReference type="Pfam" id="PF00753">
    <property type="entry name" value="Lactamase_B"/>
    <property type="match status" value="1"/>
</dbReference>
<dbReference type="RefSeq" id="WP_074087516.1">
    <property type="nucleotide sequence ID" value="NZ_LVWI01000037.1"/>
</dbReference>
<dbReference type="EMBL" id="LVWI01000037">
    <property type="protein sequence ID" value="OKP86666.1"/>
    <property type="molecule type" value="Genomic_DNA"/>
</dbReference>
<name>A0ABX3EN98_9BACL</name>
<dbReference type="InterPro" id="IPR047773">
    <property type="entry name" value="YHYH_dom_bact"/>
</dbReference>
<comment type="catalytic activity">
    <reaction evidence="3">
        <text>3',5'-cyclic UMP + H2O = UMP + H(+)</text>
        <dbReference type="Rhea" id="RHEA:70575"/>
        <dbReference type="ChEBI" id="CHEBI:15377"/>
        <dbReference type="ChEBI" id="CHEBI:15378"/>
        <dbReference type="ChEBI" id="CHEBI:57865"/>
        <dbReference type="ChEBI" id="CHEBI:184387"/>
    </reaction>
    <physiologicalReaction direction="left-to-right" evidence="3">
        <dbReference type="Rhea" id="RHEA:70576"/>
    </physiologicalReaction>
</comment>
<feature type="region of interest" description="Disordered" evidence="4">
    <location>
        <begin position="62"/>
        <end position="92"/>
    </location>
</feature>
<reference evidence="7 8" key="1">
    <citation type="submission" date="2016-03" db="EMBL/GenBank/DDBJ databases">
        <authorList>
            <person name="Sant'Anna F.H."/>
            <person name="Ambrosini A."/>
            <person name="Souza R."/>
            <person name="Bach E."/>
            <person name="Fernandes G."/>
            <person name="Balsanelli E."/>
            <person name="Baura V.A."/>
            <person name="Souza E.M."/>
            <person name="Passaglia L."/>
        </authorList>
    </citation>
    <scope>NUCLEOTIDE SEQUENCE [LARGE SCALE GENOMIC DNA]</scope>
    <source>
        <strain evidence="7 8">P26E</strain>
    </source>
</reference>
<feature type="chain" id="PRO_5047269409" evidence="5">
    <location>
        <begin position="25"/>
        <end position="359"/>
    </location>
</feature>
<evidence type="ECO:0000313" key="7">
    <source>
        <dbReference type="EMBL" id="OKP86666.1"/>
    </source>
</evidence>
<dbReference type="InterPro" id="IPR052159">
    <property type="entry name" value="Competence_DNA_uptake"/>
</dbReference>
<sequence length="359" mass="38316">MKNRIALSMILSVLLILLPVIANAHPGRTDSNGGHYCRTNCAKWGLENGEYYYHNGGGSKSAPAATAKPTAKPVIKPTAKPTTKPTTTPAPTLIVPKKQNVGTLQVYFFDVGQGDSTLIRTPNNQYVLIDGGNNDQGKNVVKYLNALGVKTLDAMVATHPDADHIGGLDDVLKALNVKSVYAPKVSHTTQTYKDFLTAVKNEGRTIKAVTKGVTIPLTGVEANFLAPVNTYGDDLNDWSAVLKVTYKNKSFLFTGDAELKSENDMLADGKSLKADVLKVGHHGSSSSTSKAFLDAVKPTLAIISVGKNNYGHPDSGILTRLKSANASVLRTDQKGTITAISDGNKILLPRGQVNEEGNY</sequence>
<evidence type="ECO:0000256" key="3">
    <source>
        <dbReference type="ARBA" id="ARBA00048505"/>
    </source>
</evidence>
<evidence type="ECO:0000256" key="4">
    <source>
        <dbReference type="SAM" id="MobiDB-lite"/>
    </source>
</evidence>
<dbReference type="InterPro" id="IPR035681">
    <property type="entry name" value="ComA-like_MBL"/>
</dbReference>
<evidence type="ECO:0000259" key="6">
    <source>
        <dbReference type="SMART" id="SM00849"/>
    </source>
</evidence>
<accession>A0ABX3EN98</accession>
<organism evidence="7 8">
    <name type="scientific">Paenibacillus helianthi</name>
    <dbReference type="NCBI Taxonomy" id="1349432"/>
    <lineage>
        <taxon>Bacteria</taxon>
        <taxon>Bacillati</taxon>
        <taxon>Bacillota</taxon>
        <taxon>Bacilli</taxon>
        <taxon>Bacillales</taxon>
        <taxon>Paenibacillaceae</taxon>
        <taxon>Paenibacillus</taxon>
    </lineage>
</organism>
<comment type="caution">
    <text evidence="7">The sequence shown here is derived from an EMBL/GenBank/DDBJ whole genome shotgun (WGS) entry which is preliminary data.</text>
</comment>